<organism evidence="2 3">
    <name type="scientific">Flavobacterium cucumis</name>
    <dbReference type="NCBI Taxonomy" id="416016"/>
    <lineage>
        <taxon>Bacteria</taxon>
        <taxon>Pseudomonadati</taxon>
        <taxon>Bacteroidota</taxon>
        <taxon>Flavobacteriia</taxon>
        <taxon>Flavobacteriales</taxon>
        <taxon>Flavobacteriaceae</taxon>
        <taxon>Flavobacterium</taxon>
    </lineage>
</organism>
<dbReference type="STRING" id="416016.SAMN05443547_0991"/>
<dbReference type="Proteomes" id="UP000184611">
    <property type="component" value="Unassembled WGS sequence"/>
</dbReference>
<evidence type="ECO:0000313" key="2">
    <source>
        <dbReference type="EMBL" id="SHO72653.1"/>
    </source>
</evidence>
<feature type="transmembrane region" description="Helical" evidence="1">
    <location>
        <begin position="60"/>
        <end position="82"/>
    </location>
</feature>
<keyword evidence="3" id="KW-1185">Reference proteome</keyword>
<keyword evidence="1" id="KW-1133">Transmembrane helix</keyword>
<dbReference type="AlphaFoldDB" id="A0A1M7ZV13"/>
<dbReference type="EMBL" id="FRYK01000001">
    <property type="protein sequence ID" value="SHO72653.1"/>
    <property type="molecule type" value="Genomic_DNA"/>
</dbReference>
<dbReference type="RefSeq" id="WP_073581945.1">
    <property type="nucleotide sequence ID" value="NZ_CBCSEA010000002.1"/>
</dbReference>
<keyword evidence="1" id="KW-0812">Transmembrane</keyword>
<dbReference type="OrthoDB" id="1467752at2"/>
<accession>A0A1M7ZV13</accession>
<proteinExistence type="predicted"/>
<feature type="transmembrane region" description="Helical" evidence="1">
    <location>
        <begin position="124"/>
        <end position="144"/>
    </location>
</feature>
<name>A0A1M7ZV13_9FLAO</name>
<feature type="transmembrane region" description="Helical" evidence="1">
    <location>
        <begin position="32"/>
        <end position="53"/>
    </location>
</feature>
<protein>
    <submittedName>
        <fullName evidence="2">Uncharacterized protein</fullName>
    </submittedName>
</protein>
<reference evidence="3" key="1">
    <citation type="submission" date="2016-12" db="EMBL/GenBank/DDBJ databases">
        <authorList>
            <person name="Varghese N."/>
            <person name="Submissions S."/>
        </authorList>
    </citation>
    <scope>NUCLEOTIDE SEQUENCE [LARGE SCALE GENOMIC DNA]</scope>
    <source>
        <strain evidence="3">DSM 18830</strain>
    </source>
</reference>
<keyword evidence="1" id="KW-0472">Membrane</keyword>
<evidence type="ECO:0000256" key="1">
    <source>
        <dbReference type="SAM" id="Phobius"/>
    </source>
</evidence>
<sequence length="156" mass="18457">MKKYIIIYYIIVNLICLIPSIISVFLEFDFKFNTLFFFSFSLLNIIAISLVYLNRIIIPSLFFLALTNLIQTFTFVVLGFSYKFLLGPDISFFIIDDGDLSVRFAALPYNIIFYLNSFEVDDNFMFGFNFIHFWLFLFFNKLIIEEKNKSNLQSQV</sequence>
<gene>
    <name evidence="2" type="ORF">SAMN05443547_0991</name>
</gene>
<feature type="transmembrane region" description="Helical" evidence="1">
    <location>
        <begin position="7"/>
        <end position="26"/>
    </location>
</feature>
<evidence type="ECO:0000313" key="3">
    <source>
        <dbReference type="Proteomes" id="UP000184611"/>
    </source>
</evidence>